<comment type="catalytic activity">
    <reaction evidence="7 10">
        <text>urate + O2 + H2O = 5-hydroxyisourate + H2O2</text>
        <dbReference type="Rhea" id="RHEA:21368"/>
        <dbReference type="ChEBI" id="CHEBI:15377"/>
        <dbReference type="ChEBI" id="CHEBI:15379"/>
        <dbReference type="ChEBI" id="CHEBI:16240"/>
        <dbReference type="ChEBI" id="CHEBI:17775"/>
        <dbReference type="ChEBI" id="CHEBI:18072"/>
        <dbReference type="EC" id="1.7.3.3"/>
    </reaction>
</comment>
<protein>
    <recommendedName>
        <fullName evidence="7 10">Uricase</fullName>
        <ecNumber evidence="7 10">1.7.3.3</ecNumber>
    </recommendedName>
    <alternativeName>
        <fullName evidence="7">Urate oxidase</fullName>
    </alternativeName>
</protein>
<feature type="active site" description="Charge relay system" evidence="8">
    <location>
        <position position="283"/>
    </location>
</feature>
<accession>A0A8H4QN34</accession>
<sequence>MSAELTAARYGKTKVRVFRIVRDGKWHNIVEYNVEALLEGEIATSYTEADNSVVVATDSIKNITYFLAKTSPHILSAEKFALHLGTFFVSKYAHISKAFVTIEQLRWSRIHVDGEESAEGHSHSFYRDGNDKRVVKVEVDGSAGKDKLVGKVTAGINDLLVLKSTGSAFENFYRDEYATLIEVNDRIFSTSVDLSYTFAPISLRAPTDEKKVEFVVPLQKGEEGYAGSVWDEEVPARARKATLETFAVDESASVQATLYKMAQRIVAENASVNSVSYALPNKHYIPVDLRYLNIDNLTPAKAEVFMPVDAPSGLITATVTRK</sequence>
<keyword evidence="12" id="KW-1185">Reference proteome</keyword>
<comment type="caution">
    <text evidence="11">The sequence shown here is derived from an EMBL/GenBank/DDBJ whole genome shotgun (WGS) entry which is preliminary data.</text>
</comment>
<evidence type="ECO:0000256" key="10">
    <source>
        <dbReference type="RuleBase" id="RU004455"/>
    </source>
</evidence>
<evidence type="ECO:0000313" key="12">
    <source>
        <dbReference type="Proteomes" id="UP000521872"/>
    </source>
</evidence>
<evidence type="ECO:0000256" key="5">
    <source>
        <dbReference type="ARBA" id="ARBA00023002"/>
    </source>
</evidence>
<dbReference type="NCBIfam" id="TIGR03383">
    <property type="entry name" value="urate_oxi"/>
    <property type="match status" value="1"/>
</dbReference>
<dbReference type="Proteomes" id="UP000521872">
    <property type="component" value="Unassembled WGS sequence"/>
</dbReference>
<dbReference type="PRINTS" id="PR00093">
    <property type="entry name" value="URICASE"/>
</dbReference>
<comment type="function">
    <text evidence="7 10">Catalyzes the oxidation of uric acid to 5-hydroxyisourate, which is further processed to form (S)-allantoin.</text>
</comment>
<comment type="similarity">
    <text evidence="3 7 10">Belongs to the uricase family.</text>
</comment>
<feature type="binding site" evidence="9">
    <location>
        <position position="57"/>
    </location>
    <ligand>
        <name>O2</name>
        <dbReference type="ChEBI" id="CHEBI:15379"/>
    </ligand>
</feature>
<dbReference type="AlphaFoldDB" id="A0A8H4QN34"/>
<dbReference type="PIRSF" id="PIRSF000241">
    <property type="entry name" value="Urate_oxidase"/>
    <property type="match status" value="1"/>
</dbReference>
<keyword evidence="6 7" id="KW-0576">Peroxisome</keyword>
<feature type="binding site" evidence="9">
    <location>
        <position position="281"/>
    </location>
    <ligand>
        <name>5-hydroxyisourate</name>
        <dbReference type="ChEBI" id="CHEBI:18072"/>
    </ligand>
</feature>
<dbReference type="InterPro" id="IPR002042">
    <property type="entry name" value="Uricase"/>
</dbReference>
<feature type="binding site" evidence="9">
    <location>
        <position position="58"/>
    </location>
    <ligand>
        <name>urate</name>
        <dbReference type="ChEBI" id="CHEBI:17775"/>
    </ligand>
</feature>
<dbReference type="EMBL" id="JAACJL010000045">
    <property type="protein sequence ID" value="KAF4614003.1"/>
    <property type="molecule type" value="Genomic_DNA"/>
</dbReference>
<feature type="active site" description="Charge relay system" evidence="8">
    <location>
        <position position="12"/>
    </location>
</feature>
<dbReference type="UniPathway" id="UPA00394">
    <property type="reaction ID" value="UER00650"/>
</dbReference>
<feature type="binding site" evidence="9">
    <location>
        <position position="186"/>
    </location>
    <ligand>
        <name>urate</name>
        <dbReference type="ChEBI" id="CHEBI:17775"/>
    </ligand>
</feature>
<feature type="binding site" evidence="9">
    <location>
        <position position="169"/>
    </location>
    <ligand>
        <name>5-hydroxyisourate</name>
        <dbReference type="ChEBI" id="CHEBI:18072"/>
    </ligand>
</feature>
<dbReference type="PANTHER" id="PTHR42874">
    <property type="entry name" value="URICASE"/>
    <property type="match status" value="1"/>
</dbReference>
<organism evidence="11 12">
    <name type="scientific">Agrocybe pediades</name>
    <dbReference type="NCBI Taxonomy" id="84607"/>
    <lineage>
        <taxon>Eukaryota</taxon>
        <taxon>Fungi</taxon>
        <taxon>Dikarya</taxon>
        <taxon>Basidiomycota</taxon>
        <taxon>Agaricomycotina</taxon>
        <taxon>Agaricomycetes</taxon>
        <taxon>Agaricomycetidae</taxon>
        <taxon>Agaricales</taxon>
        <taxon>Agaricineae</taxon>
        <taxon>Strophariaceae</taxon>
        <taxon>Agrocybe</taxon>
    </lineage>
</organism>
<dbReference type="InterPro" id="IPR019842">
    <property type="entry name" value="Uricase_CS"/>
</dbReference>
<dbReference type="Gene3D" id="3.10.270.10">
    <property type="entry name" value="Urate Oxidase"/>
    <property type="match status" value="1"/>
</dbReference>
<evidence type="ECO:0000313" key="11">
    <source>
        <dbReference type="EMBL" id="KAF4614003.1"/>
    </source>
</evidence>
<dbReference type="Pfam" id="PF01014">
    <property type="entry name" value="Uricase"/>
    <property type="match status" value="2"/>
</dbReference>
<dbReference type="GO" id="GO:0005777">
    <property type="term" value="C:peroxisome"/>
    <property type="evidence" value="ECO:0007669"/>
    <property type="project" value="UniProtKB-SubCell"/>
</dbReference>
<feature type="binding site" evidence="9">
    <location>
        <position position="281"/>
    </location>
    <ligand>
        <name>urate</name>
        <dbReference type="ChEBI" id="CHEBI:17775"/>
    </ligand>
</feature>
<comment type="subcellular location">
    <subcellularLocation>
        <location evidence="1 7">Peroxisome</location>
    </subcellularLocation>
</comment>
<feature type="binding site" evidence="9">
    <location>
        <position position="281"/>
    </location>
    <ligand>
        <name>O2</name>
        <dbReference type="ChEBI" id="CHEBI:15379"/>
    </ligand>
</feature>
<dbReference type="EC" id="1.7.3.3" evidence="7 10"/>
<evidence type="ECO:0000256" key="3">
    <source>
        <dbReference type="ARBA" id="ARBA00009760"/>
    </source>
</evidence>
<evidence type="ECO:0000256" key="1">
    <source>
        <dbReference type="ARBA" id="ARBA00004275"/>
    </source>
</evidence>
<dbReference type="PANTHER" id="PTHR42874:SF1">
    <property type="entry name" value="URICASE"/>
    <property type="match status" value="1"/>
</dbReference>
<dbReference type="FunFam" id="3.10.270.10:FF:000001">
    <property type="entry name" value="Uricase"/>
    <property type="match status" value="1"/>
</dbReference>
<feature type="binding site" evidence="9">
    <location>
        <position position="169"/>
    </location>
    <ligand>
        <name>urate</name>
        <dbReference type="ChEBI" id="CHEBI:17775"/>
    </ligand>
</feature>
<dbReference type="SUPFAM" id="SSF55620">
    <property type="entry name" value="Tetrahydrobiopterin biosynthesis enzymes-like"/>
    <property type="match status" value="2"/>
</dbReference>
<feature type="binding site" evidence="9">
    <location>
        <position position="57"/>
    </location>
    <ligand>
        <name>5-hydroxyisourate</name>
        <dbReference type="ChEBI" id="CHEBI:18072"/>
    </ligand>
</feature>
<evidence type="ECO:0000256" key="2">
    <source>
        <dbReference type="ARBA" id="ARBA00004831"/>
    </source>
</evidence>
<gene>
    <name evidence="11" type="ORF">D9613_008190</name>
</gene>
<reference evidence="11 12" key="1">
    <citation type="submission" date="2019-12" db="EMBL/GenBank/DDBJ databases">
        <authorList>
            <person name="Floudas D."/>
            <person name="Bentzer J."/>
            <person name="Ahren D."/>
            <person name="Johansson T."/>
            <person name="Persson P."/>
            <person name="Tunlid A."/>
        </authorList>
    </citation>
    <scope>NUCLEOTIDE SEQUENCE [LARGE SCALE GENOMIC DNA]</scope>
    <source>
        <strain evidence="11 12">CBS 102.39</strain>
    </source>
</reference>
<dbReference type="GO" id="GO:0004846">
    <property type="term" value="F:urate oxidase activity"/>
    <property type="evidence" value="ECO:0007669"/>
    <property type="project" value="UniProtKB-EC"/>
</dbReference>
<dbReference type="GO" id="GO:0019628">
    <property type="term" value="P:urate catabolic process"/>
    <property type="evidence" value="ECO:0007669"/>
    <property type="project" value="UniProtKB-UniPathway"/>
</dbReference>
<dbReference type="PROSITE" id="PS00366">
    <property type="entry name" value="URICASE"/>
    <property type="match status" value="1"/>
</dbReference>
<evidence type="ECO:0000256" key="7">
    <source>
        <dbReference type="PIRNR" id="PIRNR000241"/>
    </source>
</evidence>
<evidence type="ECO:0000256" key="8">
    <source>
        <dbReference type="PIRSR" id="PIRSR000241-1"/>
    </source>
</evidence>
<keyword evidence="4 7" id="KW-0659">Purine metabolism</keyword>
<evidence type="ECO:0000256" key="6">
    <source>
        <dbReference type="ARBA" id="ARBA00023140"/>
    </source>
</evidence>
<name>A0A8H4QN34_9AGAR</name>
<dbReference type="GO" id="GO:0006145">
    <property type="term" value="P:purine nucleobase catabolic process"/>
    <property type="evidence" value="ECO:0007669"/>
    <property type="project" value="TreeGrafter"/>
</dbReference>
<proteinExistence type="inferred from homology"/>
<feature type="binding site" evidence="9">
    <location>
        <position position="254"/>
    </location>
    <ligand>
        <name>urate</name>
        <dbReference type="ChEBI" id="CHEBI:17775"/>
    </ligand>
</feature>
<evidence type="ECO:0000256" key="9">
    <source>
        <dbReference type="PIRSR" id="PIRSR000241-2"/>
    </source>
</evidence>
<comment type="pathway">
    <text evidence="2 7">Purine metabolism; urate degradation; (S)-allantoin from urate: step 1/3.</text>
</comment>
<feature type="binding site" evidence="9">
    <location>
        <position position="254"/>
    </location>
    <ligand>
        <name>5-hydroxyisourate</name>
        <dbReference type="ChEBI" id="CHEBI:18072"/>
    </ligand>
</feature>
<evidence type="ECO:0000256" key="4">
    <source>
        <dbReference type="ARBA" id="ARBA00022631"/>
    </source>
</evidence>
<keyword evidence="5 7" id="KW-0560">Oxidoreductase</keyword>
<feature type="binding site" evidence="9">
    <location>
        <position position="255"/>
    </location>
    <ligand>
        <name>urate</name>
        <dbReference type="ChEBI" id="CHEBI:17775"/>
    </ligand>
</feature>
<feature type="active site" description="Charge relay system" evidence="8">
    <location>
        <position position="57"/>
    </location>
</feature>
<feature type="binding site" evidence="9">
    <location>
        <position position="186"/>
    </location>
    <ligand>
        <name>5-hydroxyisourate</name>
        <dbReference type="ChEBI" id="CHEBI:18072"/>
    </ligand>
</feature>
<feature type="binding site" evidence="9">
    <location>
        <position position="57"/>
    </location>
    <ligand>
        <name>urate</name>
        <dbReference type="ChEBI" id="CHEBI:17775"/>
    </ligand>
</feature>